<dbReference type="InterPro" id="IPR001091">
    <property type="entry name" value="RM_Methyltransferase"/>
</dbReference>
<dbReference type="PROSITE" id="PS00092">
    <property type="entry name" value="N6_MTASE"/>
    <property type="match status" value="1"/>
</dbReference>
<reference evidence="6" key="1">
    <citation type="submission" date="2020-03" db="EMBL/GenBank/DDBJ databases">
        <title>The deep terrestrial virosphere.</title>
        <authorList>
            <person name="Holmfeldt K."/>
            <person name="Nilsson E."/>
            <person name="Simone D."/>
            <person name="Lopez-Fernandez M."/>
            <person name="Wu X."/>
            <person name="de Brujin I."/>
            <person name="Lundin D."/>
            <person name="Andersson A."/>
            <person name="Bertilsson S."/>
            <person name="Dopson M."/>
        </authorList>
    </citation>
    <scope>NUCLEOTIDE SEQUENCE</scope>
    <source>
        <strain evidence="6">MM415B00355</strain>
    </source>
</reference>
<evidence type="ECO:0000259" key="5">
    <source>
        <dbReference type="Pfam" id="PF01555"/>
    </source>
</evidence>
<dbReference type="InterPro" id="IPR002052">
    <property type="entry name" value="DNA_methylase_N6_adenine_CS"/>
</dbReference>
<feature type="region of interest" description="Disordered" evidence="4">
    <location>
        <begin position="363"/>
        <end position="395"/>
    </location>
</feature>
<evidence type="ECO:0000256" key="3">
    <source>
        <dbReference type="ARBA" id="ARBA00022679"/>
    </source>
</evidence>
<feature type="compositionally biased region" description="Basic and acidic residues" evidence="4">
    <location>
        <begin position="363"/>
        <end position="376"/>
    </location>
</feature>
<proteinExistence type="inferred from homology"/>
<dbReference type="PRINTS" id="PR00508">
    <property type="entry name" value="S21N4MTFRASE"/>
</dbReference>
<gene>
    <name evidence="6" type="ORF">MM415B00355_0037</name>
</gene>
<keyword evidence="3 6" id="KW-0808">Transferase</keyword>
<dbReference type="GO" id="GO:0008170">
    <property type="term" value="F:N-methyltransferase activity"/>
    <property type="evidence" value="ECO:0007669"/>
    <property type="project" value="InterPro"/>
</dbReference>
<evidence type="ECO:0000313" key="6">
    <source>
        <dbReference type="EMBL" id="QJA66337.1"/>
    </source>
</evidence>
<evidence type="ECO:0000256" key="4">
    <source>
        <dbReference type="SAM" id="MobiDB-lite"/>
    </source>
</evidence>
<protein>
    <submittedName>
        <fullName evidence="6">Putative methyltransferase</fullName>
    </submittedName>
</protein>
<name>A0A6M3JBK4_9ZZZZ</name>
<dbReference type="GO" id="GO:0003677">
    <property type="term" value="F:DNA binding"/>
    <property type="evidence" value="ECO:0007669"/>
    <property type="project" value="InterPro"/>
</dbReference>
<dbReference type="SUPFAM" id="SSF53335">
    <property type="entry name" value="S-adenosyl-L-methionine-dependent methyltransferases"/>
    <property type="match status" value="1"/>
</dbReference>
<dbReference type="InterPro" id="IPR002941">
    <property type="entry name" value="DNA_methylase_N4/N6"/>
</dbReference>
<accession>A0A6M3JBK4</accession>
<sequence>MTRGKAAEARRTARGDVEAVLGDCVEVLAGMPEASFDACVTDPPYGLEFMGQEWDRFRTDGRGNSGRPPSGMLAYQEWTSRWAFEVLRVLRPGGFLLAFGGTRTWHRLSTGIEEAGFKIRDCMMWLYGTGFPKSLDVSKGFGKRTGEVTAPSSSLAESFSGYGTNLKPAWEPIVVAMRPTAGTFASNAETHGVSGLNVEGGRIGREGGRSAIPGTRQASVGATDFPGRAAMVDAGGRFPTNVLLDQDAARILDLEAGGRGAVLRPGTGPSRFFYVAKASPDDRMEGNRHPTVKPADLMRYLVRLVRPPTIEGRPPPRILDPFAGSGSTLVAALAEGVAALGIEKDEESFGTIEERLLRVRLVDRGRPRGESREGRKVNPGKATTRKTNRAAGPER</sequence>
<evidence type="ECO:0000256" key="2">
    <source>
        <dbReference type="ARBA" id="ARBA00022603"/>
    </source>
</evidence>
<dbReference type="AlphaFoldDB" id="A0A6M3JBK4"/>
<evidence type="ECO:0000256" key="1">
    <source>
        <dbReference type="ARBA" id="ARBA00006594"/>
    </source>
</evidence>
<comment type="similarity">
    <text evidence="1">Belongs to the N(4)/N(6)-methyltransferase family.</text>
</comment>
<dbReference type="EMBL" id="MT141553">
    <property type="protein sequence ID" value="QJA66337.1"/>
    <property type="molecule type" value="Genomic_DNA"/>
</dbReference>
<dbReference type="Gene3D" id="3.40.50.150">
    <property type="entry name" value="Vaccinia Virus protein VP39"/>
    <property type="match status" value="1"/>
</dbReference>
<dbReference type="GO" id="GO:0032259">
    <property type="term" value="P:methylation"/>
    <property type="evidence" value="ECO:0007669"/>
    <property type="project" value="UniProtKB-KW"/>
</dbReference>
<organism evidence="6">
    <name type="scientific">viral metagenome</name>
    <dbReference type="NCBI Taxonomy" id="1070528"/>
    <lineage>
        <taxon>unclassified sequences</taxon>
        <taxon>metagenomes</taxon>
        <taxon>organismal metagenomes</taxon>
    </lineage>
</organism>
<keyword evidence="2 6" id="KW-0489">Methyltransferase</keyword>
<dbReference type="Pfam" id="PF01555">
    <property type="entry name" value="N6_N4_Mtase"/>
    <property type="match status" value="1"/>
</dbReference>
<feature type="domain" description="DNA methylase N-4/N-6" evidence="5">
    <location>
        <begin position="37"/>
        <end position="351"/>
    </location>
</feature>
<dbReference type="InterPro" id="IPR029063">
    <property type="entry name" value="SAM-dependent_MTases_sf"/>
</dbReference>